<sequence>MNEKTTISHFFLLFLNLAFCQITINGIVQTESKTPLQYVNIGIKNKNIGTISNEKGHFLITIDNSKTEELLTFSSIGFEEKSIKIEELIQSKFQEIILKEKISELDEVIVVSKKATEIKLGTKSYSSMVAGYVRANNDVNNDIQELAKKIKIKKPSHILDVNLNLFNVRVDTASFRINIYNIKNDLPNEKINLENIIVVKKVENGWNKFDLQNFDLKFDEPLFISIEYLPKQKDEEEPFRYSGQLFGESITRSSSLGNWNSKSGLTIAMYVTVKQ</sequence>
<gene>
    <name evidence="1" type="ORF">M0M57_09810</name>
</gene>
<dbReference type="EMBL" id="CP096205">
    <property type="protein sequence ID" value="UPQ77926.1"/>
    <property type="molecule type" value="Genomic_DNA"/>
</dbReference>
<dbReference type="SUPFAM" id="SSF49464">
    <property type="entry name" value="Carboxypeptidase regulatory domain-like"/>
    <property type="match status" value="1"/>
</dbReference>
<name>A0ABY4KAV5_9FLAO</name>
<protein>
    <submittedName>
        <fullName evidence="1">Carboxypeptidase-like regulatory domain-containing protein</fullName>
    </submittedName>
</protein>
<organism evidence="1 2">
    <name type="scientific">Flavobacterium azooxidireducens</name>
    <dbReference type="NCBI Taxonomy" id="1871076"/>
    <lineage>
        <taxon>Bacteria</taxon>
        <taxon>Pseudomonadati</taxon>
        <taxon>Bacteroidota</taxon>
        <taxon>Flavobacteriia</taxon>
        <taxon>Flavobacteriales</taxon>
        <taxon>Flavobacteriaceae</taxon>
        <taxon>Flavobacterium</taxon>
    </lineage>
</organism>
<dbReference type="RefSeq" id="WP_248432876.1">
    <property type="nucleotide sequence ID" value="NZ_CP096205.1"/>
</dbReference>
<keyword evidence="2" id="KW-1185">Reference proteome</keyword>
<dbReference type="InterPro" id="IPR008969">
    <property type="entry name" value="CarboxyPept-like_regulatory"/>
</dbReference>
<accession>A0ABY4KAV5</accession>
<reference evidence="1" key="1">
    <citation type="submission" date="2022-04" db="EMBL/GenBank/DDBJ databases">
        <title>Consumption of N2O by Flavobacterium azooxidireducens sp. nov. isolated from Decomposing Leaf Litter of Phragmites australis (Cav.).</title>
        <authorList>
            <person name="Behrendt U."/>
            <person name="Spanner T."/>
            <person name="Augustin J."/>
            <person name="Horn M.A."/>
            <person name="Kolb S."/>
            <person name="Ulrich A."/>
        </authorList>
    </citation>
    <scope>NUCLEOTIDE SEQUENCE</scope>
    <source>
        <strain evidence="1">IGB 4-14</strain>
    </source>
</reference>
<dbReference type="Proteomes" id="UP000830583">
    <property type="component" value="Chromosome"/>
</dbReference>
<evidence type="ECO:0000313" key="2">
    <source>
        <dbReference type="Proteomes" id="UP000830583"/>
    </source>
</evidence>
<dbReference type="Pfam" id="PF13715">
    <property type="entry name" value="CarbopepD_reg_2"/>
    <property type="match status" value="1"/>
</dbReference>
<proteinExistence type="predicted"/>
<evidence type="ECO:0000313" key="1">
    <source>
        <dbReference type="EMBL" id="UPQ77926.1"/>
    </source>
</evidence>